<evidence type="ECO:0000313" key="1">
    <source>
        <dbReference type="EMBL" id="KWZ76980.1"/>
    </source>
</evidence>
<dbReference type="EMBL" id="LRPN01000182">
    <property type="protein sequence ID" value="KWZ76980.1"/>
    <property type="molecule type" value="Genomic_DNA"/>
</dbReference>
<dbReference type="AlphaFoldDB" id="A0A133KBS0"/>
<gene>
    <name evidence="1" type="ORF">HMPREF3213_03534</name>
</gene>
<name>A0A133KBS0_HEYCO</name>
<reference evidence="2" key="1">
    <citation type="submission" date="2016-01" db="EMBL/GenBank/DDBJ databases">
        <authorList>
            <person name="Mitreva M."/>
            <person name="Pepin K.H."/>
            <person name="Mihindukulasuriya K.A."/>
            <person name="Fulton R."/>
            <person name="Fronick C."/>
            <person name="O'Laughlin M."/>
            <person name="Miner T."/>
            <person name="Herter B."/>
            <person name="Rosa B.A."/>
            <person name="Cordes M."/>
            <person name="Tomlinson C."/>
            <person name="Wollam A."/>
            <person name="Palsikar V.B."/>
            <person name="Mardis E.R."/>
            <person name="Wilson R.K."/>
        </authorList>
    </citation>
    <scope>NUCLEOTIDE SEQUENCE [LARGE SCALE GENOMIC DNA]</scope>
    <source>
        <strain evidence="2">GED7749B</strain>
    </source>
</reference>
<organism evidence="1 2">
    <name type="scientific">Heyndrickxia coagulans</name>
    <name type="common">Weizmannia coagulans</name>
    <dbReference type="NCBI Taxonomy" id="1398"/>
    <lineage>
        <taxon>Bacteria</taxon>
        <taxon>Bacillati</taxon>
        <taxon>Bacillota</taxon>
        <taxon>Bacilli</taxon>
        <taxon>Bacillales</taxon>
        <taxon>Bacillaceae</taxon>
        <taxon>Heyndrickxia</taxon>
    </lineage>
</organism>
<accession>A0A133KBS0</accession>
<comment type="caution">
    <text evidence="1">The sequence shown here is derived from an EMBL/GenBank/DDBJ whole genome shotgun (WGS) entry which is preliminary data.</text>
</comment>
<protein>
    <submittedName>
        <fullName evidence="1">Uncharacterized protein</fullName>
    </submittedName>
</protein>
<proteinExistence type="predicted"/>
<dbReference type="PATRIC" id="fig|1398.22.peg.3541"/>
<evidence type="ECO:0000313" key="2">
    <source>
        <dbReference type="Proteomes" id="UP000070376"/>
    </source>
</evidence>
<sequence length="44" mass="4958">MAFGKTAVSMHRNNAGSLFFSSFPCKIKIEYFSRQIGLKGGWMI</sequence>
<dbReference type="Proteomes" id="UP000070376">
    <property type="component" value="Unassembled WGS sequence"/>
</dbReference>